<evidence type="ECO:0000313" key="4">
    <source>
        <dbReference type="EMBL" id="MFC0682619.1"/>
    </source>
</evidence>
<gene>
    <name evidence="4" type="ORF">ACFFGH_32725</name>
</gene>
<dbReference type="RefSeq" id="WP_386676799.1">
    <property type="nucleotide sequence ID" value="NZ_JBHLTG010000016.1"/>
</dbReference>
<sequence length="305" mass="31686">MDRQRNSVGDLPGGLSAFPITPVTSAGVDLEAFQRIVVRLVAAGVDSIGALGSTGSSAYLSREERRAVAGAAVRAAAGVPVLVGIGALRTDDVLRHADDAQVAGAAAVLLAPVSYQPLTDDEVFGLYEDVSARCALPLCVYDNPGTTGFTFSDELHIRIAALATVAAVKLPGMGFDVAAERLPRLREAFPHGVSIGVSGDWLAADGLLAGADTFFSVLGGLLPHPMRALTRSAQSGDAQTARAISAEFEPLWMLFRRYGSIRVVSAAAELLGLSAAPNLPRPLLPLPATGREALAALLPSLTERR</sequence>
<evidence type="ECO:0000256" key="1">
    <source>
        <dbReference type="ARBA" id="ARBA00007592"/>
    </source>
</evidence>
<comment type="caution">
    <text evidence="4">The sequence shown here is derived from an EMBL/GenBank/DDBJ whole genome shotgun (WGS) entry which is preliminary data.</text>
</comment>
<evidence type="ECO:0000313" key="5">
    <source>
        <dbReference type="Proteomes" id="UP001589896"/>
    </source>
</evidence>
<comment type="similarity">
    <text evidence="1 3">Belongs to the DapA family.</text>
</comment>
<evidence type="ECO:0000256" key="2">
    <source>
        <dbReference type="ARBA" id="ARBA00023239"/>
    </source>
</evidence>
<keyword evidence="5" id="KW-1185">Reference proteome</keyword>
<keyword evidence="2 3" id="KW-0456">Lyase</keyword>
<dbReference type="Proteomes" id="UP001589896">
    <property type="component" value="Unassembled WGS sequence"/>
</dbReference>
<dbReference type="PANTHER" id="PTHR12128">
    <property type="entry name" value="DIHYDRODIPICOLINATE SYNTHASE"/>
    <property type="match status" value="1"/>
</dbReference>
<reference evidence="4 5" key="1">
    <citation type="submission" date="2024-09" db="EMBL/GenBank/DDBJ databases">
        <authorList>
            <person name="Sun Q."/>
            <person name="Mori K."/>
        </authorList>
    </citation>
    <scope>NUCLEOTIDE SEQUENCE [LARGE SCALE GENOMIC DNA]</scope>
    <source>
        <strain evidence="4 5">KCTC 23076</strain>
    </source>
</reference>
<dbReference type="PIRSF" id="PIRSF001365">
    <property type="entry name" value="DHDPS"/>
    <property type="match status" value="1"/>
</dbReference>
<name>A0ABV6S052_9GAMM</name>
<dbReference type="SUPFAM" id="SSF51569">
    <property type="entry name" value="Aldolase"/>
    <property type="match status" value="1"/>
</dbReference>
<accession>A0ABV6S052</accession>
<dbReference type="Gene3D" id="3.20.20.70">
    <property type="entry name" value="Aldolase class I"/>
    <property type="match status" value="1"/>
</dbReference>
<proteinExistence type="inferred from homology"/>
<evidence type="ECO:0000256" key="3">
    <source>
        <dbReference type="PIRNR" id="PIRNR001365"/>
    </source>
</evidence>
<dbReference type="InterPro" id="IPR013785">
    <property type="entry name" value="Aldolase_TIM"/>
</dbReference>
<dbReference type="PRINTS" id="PR00146">
    <property type="entry name" value="DHPICSNTHASE"/>
</dbReference>
<organism evidence="4 5">
    <name type="scientific">Lysobacter korlensis</name>
    <dbReference type="NCBI Taxonomy" id="553636"/>
    <lineage>
        <taxon>Bacteria</taxon>
        <taxon>Pseudomonadati</taxon>
        <taxon>Pseudomonadota</taxon>
        <taxon>Gammaproteobacteria</taxon>
        <taxon>Lysobacterales</taxon>
        <taxon>Lysobacteraceae</taxon>
        <taxon>Lysobacter</taxon>
    </lineage>
</organism>
<dbReference type="SMART" id="SM01130">
    <property type="entry name" value="DHDPS"/>
    <property type="match status" value="1"/>
</dbReference>
<dbReference type="Pfam" id="PF00701">
    <property type="entry name" value="DHDPS"/>
    <property type="match status" value="1"/>
</dbReference>
<dbReference type="InterPro" id="IPR002220">
    <property type="entry name" value="DapA-like"/>
</dbReference>
<protein>
    <submittedName>
        <fullName evidence="4">Dihydrodipicolinate synthase family protein</fullName>
    </submittedName>
</protein>
<dbReference type="PANTHER" id="PTHR12128:SF66">
    <property type="entry name" value="4-HYDROXY-2-OXOGLUTARATE ALDOLASE, MITOCHONDRIAL"/>
    <property type="match status" value="1"/>
</dbReference>
<dbReference type="EMBL" id="JBHLTG010000016">
    <property type="protein sequence ID" value="MFC0682619.1"/>
    <property type="molecule type" value="Genomic_DNA"/>
</dbReference>
<dbReference type="CDD" id="cd00408">
    <property type="entry name" value="DHDPS-like"/>
    <property type="match status" value="1"/>
</dbReference>